<accession>A0ABT7HKB6</accession>
<proteinExistence type="predicted"/>
<dbReference type="RefSeq" id="WP_285153210.1">
    <property type="nucleotide sequence ID" value="NZ_JASSPP010000009.1"/>
</dbReference>
<gene>
    <name evidence="1" type="ORF">QQA45_05625</name>
</gene>
<name>A0ABT7HKB6_9FUSO</name>
<sequence>MKYSFDDKNFVLSELNNENIENIFPMYYKAMDSNIQIPNKSTTVNSKVEYTLKNNSNKKLNGKIKVYGHASEYVDASSANITVEVNDDKLVEKLKAYGFKTKSYEYYKSYSDEIEQITILELKPTEIKNIRYLLTNIDKLKVEANTRDKAVKKAENIIKEFKANGVNLVINNQSIKNVRNNKEKMFLSHILTAKVKDMEKLNEIFIELGKMNLDNISVYYEIDDKDIYIKALENAIEKLKNFKDYQITSIKEIKNMDKSFSSLPIKLTKSIEVEADIER</sequence>
<protein>
    <submittedName>
        <fullName evidence="1">Uncharacterized protein</fullName>
    </submittedName>
</protein>
<organism evidence="1 2">
    <name type="scientific">Sneathia sanguinegens</name>
    <dbReference type="NCBI Taxonomy" id="40543"/>
    <lineage>
        <taxon>Bacteria</taxon>
        <taxon>Fusobacteriati</taxon>
        <taxon>Fusobacteriota</taxon>
        <taxon>Fusobacteriia</taxon>
        <taxon>Fusobacteriales</taxon>
        <taxon>Leptotrichiaceae</taxon>
        <taxon>Sneathia</taxon>
    </lineage>
</organism>
<keyword evidence="2" id="KW-1185">Reference proteome</keyword>
<reference evidence="1 2" key="1">
    <citation type="submission" date="2023-06" db="EMBL/GenBank/DDBJ databases">
        <title>Antibody response to the Sneathia vaginalis cytopathogenic toxin A during pregnancy.</title>
        <authorList>
            <person name="Mccoy Z.T."/>
            <person name="Serrano M.G."/>
            <person name="Spaine K."/>
            <person name="Edwards D.J."/>
            <person name="Buck G.A."/>
            <person name="Jefferson K."/>
        </authorList>
    </citation>
    <scope>NUCLEOTIDE SEQUENCE [LARGE SCALE GENOMIC DNA]</scope>
    <source>
        <strain evidence="1 2">CCUG 42621</strain>
    </source>
</reference>
<dbReference type="EMBL" id="JASSPP010000009">
    <property type="protein sequence ID" value="MDK9580978.1"/>
    <property type="molecule type" value="Genomic_DNA"/>
</dbReference>
<evidence type="ECO:0000313" key="1">
    <source>
        <dbReference type="EMBL" id="MDK9580978.1"/>
    </source>
</evidence>
<evidence type="ECO:0000313" key="2">
    <source>
        <dbReference type="Proteomes" id="UP001225134"/>
    </source>
</evidence>
<dbReference type="Proteomes" id="UP001225134">
    <property type="component" value="Unassembled WGS sequence"/>
</dbReference>
<comment type="caution">
    <text evidence="1">The sequence shown here is derived from an EMBL/GenBank/DDBJ whole genome shotgun (WGS) entry which is preliminary data.</text>
</comment>